<reference evidence="6 7" key="1">
    <citation type="journal article" date="2024" name="IMA Fungus">
        <title>Apiospora arundinis, a panoply of carbohydrate-active enzymes and secondary metabolites.</title>
        <authorList>
            <person name="Sorensen T."/>
            <person name="Petersen C."/>
            <person name="Muurmann A.T."/>
            <person name="Christiansen J.V."/>
            <person name="Brundto M.L."/>
            <person name="Overgaard C.K."/>
            <person name="Boysen A.T."/>
            <person name="Wollenberg R.D."/>
            <person name="Larsen T.O."/>
            <person name="Sorensen J.L."/>
            <person name="Nielsen K.L."/>
            <person name="Sondergaard T.E."/>
        </authorList>
    </citation>
    <scope>NUCLEOTIDE SEQUENCE [LARGE SCALE GENOMIC DNA]</scope>
    <source>
        <strain evidence="6 7">AAU 773</strain>
    </source>
</reference>
<dbReference type="EC" id="3.1.1.-" evidence="3"/>
<comment type="similarity">
    <text evidence="1 3">Belongs to the type-B carboxylesterase/lipase family.</text>
</comment>
<evidence type="ECO:0000256" key="3">
    <source>
        <dbReference type="RuleBase" id="RU361235"/>
    </source>
</evidence>
<feature type="region of interest" description="Disordered" evidence="4">
    <location>
        <begin position="186"/>
        <end position="208"/>
    </location>
</feature>
<evidence type="ECO:0000256" key="1">
    <source>
        <dbReference type="ARBA" id="ARBA00005964"/>
    </source>
</evidence>
<feature type="domain" description="Carboxylesterase type B" evidence="5">
    <location>
        <begin position="211"/>
        <end position="319"/>
    </location>
</feature>
<organism evidence="6 7">
    <name type="scientific">Apiospora arundinis</name>
    <dbReference type="NCBI Taxonomy" id="335852"/>
    <lineage>
        <taxon>Eukaryota</taxon>
        <taxon>Fungi</taxon>
        <taxon>Dikarya</taxon>
        <taxon>Ascomycota</taxon>
        <taxon>Pezizomycotina</taxon>
        <taxon>Sordariomycetes</taxon>
        <taxon>Xylariomycetidae</taxon>
        <taxon>Amphisphaeriales</taxon>
        <taxon>Apiosporaceae</taxon>
        <taxon>Apiospora</taxon>
    </lineage>
</organism>
<dbReference type="SUPFAM" id="SSF53474">
    <property type="entry name" value="alpha/beta-Hydrolases"/>
    <property type="match status" value="1"/>
</dbReference>
<dbReference type="Pfam" id="PF00135">
    <property type="entry name" value="COesterase"/>
    <property type="match status" value="2"/>
</dbReference>
<feature type="compositionally biased region" description="Pro residues" evidence="4">
    <location>
        <begin position="194"/>
        <end position="206"/>
    </location>
</feature>
<dbReference type="InterPro" id="IPR029058">
    <property type="entry name" value="AB_hydrolase_fold"/>
</dbReference>
<dbReference type="InterPro" id="IPR002018">
    <property type="entry name" value="CarbesteraseB"/>
</dbReference>
<dbReference type="InterPro" id="IPR019826">
    <property type="entry name" value="Carboxylesterase_B_AS"/>
</dbReference>
<dbReference type="EMBL" id="JAPCWZ010000009">
    <property type="protein sequence ID" value="KAK8852052.1"/>
    <property type="molecule type" value="Genomic_DNA"/>
</dbReference>
<keyword evidence="7" id="KW-1185">Reference proteome</keyword>
<dbReference type="InterPro" id="IPR050309">
    <property type="entry name" value="Type-B_Carboxylest/Lipase"/>
</dbReference>
<name>A0ABR2HSK0_9PEZI</name>
<dbReference type="PANTHER" id="PTHR11559">
    <property type="entry name" value="CARBOXYLESTERASE"/>
    <property type="match status" value="1"/>
</dbReference>
<keyword evidence="2 3" id="KW-0378">Hydrolase</keyword>
<dbReference type="PROSITE" id="PS00122">
    <property type="entry name" value="CARBOXYLESTERASE_B_1"/>
    <property type="match status" value="1"/>
</dbReference>
<comment type="caution">
    <text evidence="6">The sequence shown here is derived from an EMBL/GenBank/DDBJ whole genome shotgun (WGS) entry which is preliminary data.</text>
</comment>
<evidence type="ECO:0000313" key="6">
    <source>
        <dbReference type="EMBL" id="KAK8852052.1"/>
    </source>
</evidence>
<gene>
    <name evidence="6" type="ORF">PGQ11_014531</name>
</gene>
<proteinExistence type="inferred from homology"/>
<dbReference type="Proteomes" id="UP001390339">
    <property type="component" value="Unassembled WGS sequence"/>
</dbReference>
<sequence length="337" mass="36212">MQTHIVVTFNYRLNVFGFPGAKGAMENAGYHDARLVVEWAKNNIEAFGGDPEHMVIWGQSAGAGLVTSYVYANGEDPIIKGAIANSGSIGGRPRDSDTPNKFSQVAEIAGCGGLEAAEELTCMQEVSALRLQSILQSGTEEVPMFGAVVDNVTVFANSTERLERGLVAKVPLMTGTTSNEAAAFGNSFNKSQTTPPPQPPSNPPGFAPMDCGLRAELKDRLKYGHTSYRYLFAGNFSNITPRYWLGAMHSSDLPVIFGTHYQFRGNSTELEWQTSYAMEDLWVAFATDSSKDPSTANGLTWPKYSPDGETVVLFGNGTEAAQLAPASVADISDCPSK</sequence>
<accession>A0ABR2HSK0</accession>
<evidence type="ECO:0000259" key="5">
    <source>
        <dbReference type="Pfam" id="PF00135"/>
    </source>
</evidence>
<dbReference type="Gene3D" id="3.40.50.1820">
    <property type="entry name" value="alpha/beta hydrolase"/>
    <property type="match status" value="2"/>
</dbReference>
<protein>
    <recommendedName>
        <fullName evidence="3">Carboxylic ester hydrolase</fullName>
        <ecNumber evidence="3">3.1.1.-</ecNumber>
    </recommendedName>
</protein>
<feature type="domain" description="Carboxylesterase type B" evidence="5">
    <location>
        <begin position="5"/>
        <end position="192"/>
    </location>
</feature>
<evidence type="ECO:0000313" key="7">
    <source>
        <dbReference type="Proteomes" id="UP001390339"/>
    </source>
</evidence>
<evidence type="ECO:0000256" key="2">
    <source>
        <dbReference type="ARBA" id="ARBA00022801"/>
    </source>
</evidence>
<dbReference type="GO" id="GO:0016787">
    <property type="term" value="F:hydrolase activity"/>
    <property type="evidence" value="ECO:0007669"/>
    <property type="project" value="UniProtKB-KW"/>
</dbReference>
<evidence type="ECO:0000256" key="4">
    <source>
        <dbReference type="SAM" id="MobiDB-lite"/>
    </source>
</evidence>